<dbReference type="EMBL" id="GECU01007177">
    <property type="protein sequence ID" value="JAT00530.1"/>
    <property type="molecule type" value="Transcribed_RNA"/>
</dbReference>
<dbReference type="GO" id="GO:0042797">
    <property type="term" value="P:tRNA transcription by RNA polymerase III"/>
    <property type="evidence" value="ECO:0007669"/>
    <property type="project" value="TreeGrafter"/>
</dbReference>
<dbReference type="GO" id="GO:0005666">
    <property type="term" value="C:RNA polymerase III complex"/>
    <property type="evidence" value="ECO:0007669"/>
    <property type="project" value="TreeGrafter"/>
</dbReference>
<dbReference type="PANTHER" id="PTHR10535:SF0">
    <property type="entry name" value="DNA-DIRECTED RNA POLYMERASES I, II, AND III SUBUNIT RPABC1"/>
    <property type="match status" value="1"/>
</dbReference>
<dbReference type="Pfam" id="PF01191">
    <property type="entry name" value="RNA_pol_Rpb5_C"/>
    <property type="match status" value="1"/>
</dbReference>
<name>A0A1B6JMY1_9HEMI</name>
<gene>
    <name evidence="3" type="ORF">g.57347</name>
</gene>
<dbReference type="AlphaFoldDB" id="A0A1B6JMY1"/>
<proteinExistence type="predicted"/>
<dbReference type="GO" id="GO:0006366">
    <property type="term" value="P:transcription by RNA polymerase II"/>
    <property type="evidence" value="ECO:0007669"/>
    <property type="project" value="TreeGrafter"/>
</dbReference>
<sequence>DDKLPKATLESIIASYVSQSIPHIILVTPSKLNPSCKVLVSSSKLKVEHFLLQELQFNVLKHELVPPHRILSREESAALLKRLRTGMGSLPTLLTSDIVCRYIGGEPDDVVEITRNSLTTGKSLYYRA</sequence>
<dbReference type="GO" id="GO:0003677">
    <property type="term" value="F:DNA binding"/>
    <property type="evidence" value="ECO:0007669"/>
    <property type="project" value="InterPro"/>
</dbReference>
<dbReference type="GO" id="GO:0005736">
    <property type="term" value="C:RNA polymerase I complex"/>
    <property type="evidence" value="ECO:0007669"/>
    <property type="project" value="TreeGrafter"/>
</dbReference>
<evidence type="ECO:0000256" key="1">
    <source>
        <dbReference type="ARBA" id="ARBA00023163"/>
    </source>
</evidence>
<dbReference type="GO" id="GO:0006362">
    <property type="term" value="P:transcription elongation by RNA polymerase I"/>
    <property type="evidence" value="ECO:0007669"/>
    <property type="project" value="TreeGrafter"/>
</dbReference>
<dbReference type="GO" id="GO:0003899">
    <property type="term" value="F:DNA-directed RNA polymerase activity"/>
    <property type="evidence" value="ECO:0007669"/>
    <property type="project" value="InterPro"/>
</dbReference>
<feature type="non-terminal residue" evidence="3">
    <location>
        <position position="128"/>
    </location>
</feature>
<dbReference type="SUPFAM" id="SSF53036">
    <property type="entry name" value="Eukaryotic RPB5 N-terminal domain"/>
    <property type="match status" value="1"/>
</dbReference>
<dbReference type="GO" id="GO:0005665">
    <property type="term" value="C:RNA polymerase II, core complex"/>
    <property type="evidence" value="ECO:0007669"/>
    <property type="project" value="TreeGrafter"/>
</dbReference>
<dbReference type="InterPro" id="IPR000783">
    <property type="entry name" value="RNA_pol_subH/Rpb5_C"/>
</dbReference>
<evidence type="ECO:0000259" key="2">
    <source>
        <dbReference type="Pfam" id="PF01191"/>
    </source>
</evidence>
<feature type="non-terminal residue" evidence="3">
    <location>
        <position position="1"/>
    </location>
</feature>
<dbReference type="InterPro" id="IPR035913">
    <property type="entry name" value="RPB5-like_sf"/>
</dbReference>
<accession>A0A1B6JMY1</accession>
<dbReference type="Gene3D" id="3.40.1340.10">
    <property type="entry name" value="RNA polymerase, Rpb5, N-terminal domain"/>
    <property type="match status" value="1"/>
</dbReference>
<dbReference type="SUPFAM" id="SSF55287">
    <property type="entry name" value="RPB5-like RNA polymerase subunit"/>
    <property type="match status" value="1"/>
</dbReference>
<keyword evidence="1" id="KW-0804">Transcription</keyword>
<dbReference type="InterPro" id="IPR036710">
    <property type="entry name" value="RNA_pol_Rpb5_N_sf"/>
</dbReference>
<dbReference type="PANTHER" id="PTHR10535">
    <property type="entry name" value="DNA-DIRECTED RNA POLYMERASES I, II, AND III SUBUNIT RPABC1"/>
    <property type="match status" value="1"/>
</dbReference>
<organism evidence="3">
    <name type="scientific">Homalodisca liturata</name>
    <dbReference type="NCBI Taxonomy" id="320908"/>
    <lineage>
        <taxon>Eukaryota</taxon>
        <taxon>Metazoa</taxon>
        <taxon>Ecdysozoa</taxon>
        <taxon>Arthropoda</taxon>
        <taxon>Hexapoda</taxon>
        <taxon>Insecta</taxon>
        <taxon>Pterygota</taxon>
        <taxon>Neoptera</taxon>
        <taxon>Paraneoptera</taxon>
        <taxon>Hemiptera</taxon>
        <taxon>Auchenorrhyncha</taxon>
        <taxon>Membracoidea</taxon>
        <taxon>Cicadellidae</taxon>
        <taxon>Cicadellinae</taxon>
        <taxon>Proconiini</taxon>
        <taxon>Homalodisca</taxon>
    </lineage>
</organism>
<evidence type="ECO:0000313" key="3">
    <source>
        <dbReference type="EMBL" id="JAT00530.1"/>
    </source>
</evidence>
<reference evidence="3" key="1">
    <citation type="submission" date="2015-11" db="EMBL/GenBank/DDBJ databases">
        <title>De novo transcriptome assembly of four potential Pierce s Disease insect vectors from Arizona vineyards.</title>
        <authorList>
            <person name="Tassone E.E."/>
        </authorList>
    </citation>
    <scope>NUCLEOTIDE SEQUENCE</scope>
</reference>
<dbReference type="Gene3D" id="3.90.940.20">
    <property type="entry name" value="RPB5-like RNA polymerase subunit"/>
    <property type="match status" value="1"/>
</dbReference>
<feature type="domain" description="RNA polymerase subunit H/Rpb5 C-terminal" evidence="2">
    <location>
        <begin position="57"/>
        <end position="127"/>
    </location>
</feature>
<dbReference type="InterPro" id="IPR014381">
    <property type="entry name" value="Arch_Rpo5/euc_Rpb5"/>
</dbReference>
<protein>
    <recommendedName>
        <fullName evidence="2">RNA polymerase subunit H/Rpb5 C-terminal domain-containing protein</fullName>
    </recommendedName>
</protein>